<reference evidence="4 5" key="1">
    <citation type="submission" date="2019-12" db="EMBL/GenBank/DDBJ databases">
        <authorList>
            <person name="Sun J.-Q."/>
        </authorList>
    </citation>
    <scope>NUCLEOTIDE SEQUENCE [LARGE SCALE GENOMIC DNA]</scope>
    <source>
        <strain evidence="4 5">JCM 17928</strain>
    </source>
</reference>
<evidence type="ECO:0000256" key="2">
    <source>
        <dbReference type="SAM" id="Coils"/>
    </source>
</evidence>
<comment type="similarity">
    <text evidence="1">Belongs to the universal stress protein A family.</text>
</comment>
<accession>A0A6N8HB07</accession>
<evidence type="ECO:0000256" key="1">
    <source>
        <dbReference type="ARBA" id="ARBA00008791"/>
    </source>
</evidence>
<dbReference type="SUPFAM" id="SSF52402">
    <property type="entry name" value="Adenine nucleotide alpha hydrolases-like"/>
    <property type="match status" value="2"/>
</dbReference>
<dbReference type="OrthoDB" id="9788959at2"/>
<feature type="domain" description="UspA" evidence="3">
    <location>
        <begin position="2"/>
        <end position="137"/>
    </location>
</feature>
<keyword evidence="5" id="KW-1185">Reference proteome</keyword>
<dbReference type="Proteomes" id="UP000433945">
    <property type="component" value="Unassembled WGS sequence"/>
</dbReference>
<keyword evidence="2" id="KW-0175">Coiled coil</keyword>
<evidence type="ECO:0000313" key="4">
    <source>
        <dbReference type="EMBL" id="MUV03829.1"/>
    </source>
</evidence>
<comment type="caution">
    <text evidence="4">The sequence shown here is derived from an EMBL/GenBank/DDBJ whole genome shotgun (WGS) entry which is preliminary data.</text>
</comment>
<dbReference type="CDD" id="cd00293">
    <property type="entry name" value="USP-like"/>
    <property type="match status" value="1"/>
</dbReference>
<name>A0A6N8HB07_9FLAO</name>
<sequence length="272" mass="30487">MTIVACTDFSEIAENSVNYAGIIAKITGSKLILYHSYTLPLHVSNTILPVTSFEKLINNTYHKLEKRAQSLSKLHDIEVVAECSFSGFEDQLAFLIKKYRATLLVMGMARKSLEQDLLGNTTSSVIKNIKIPVFAVPGGVEFNEVKKILFACDTPLLVPPSILKRIKKTAQNLGAEVEILSIEEELNELEANTTPNESFNNTDTYLEGINYYYKNVRSNTVIETIKKEIQNIQADILIMMPRQYGFWEALVHRSKTRVMASGLSIPLLSLPV</sequence>
<dbReference type="RefSeq" id="WP_157483073.1">
    <property type="nucleotide sequence ID" value="NZ_WOWP01000026.1"/>
</dbReference>
<dbReference type="AlphaFoldDB" id="A0A6N8HB07"/>
<protein>
    <submittedName>
        <fullName evidence="4">Universal stress protein</fullName>
    </submittedName>
</protein>
<organism evidence="4 5">
    <name type="scientific">Flavobacterium rakeshii</name>
    <dbReference type="NCBI Taxonomy" id="1038845"/>
    <lineage>
        <taxon>Bacteria</taxon>
        <taxon>Pseudomonadati</taxon>
        <taxon>Bacteroidota</taxon>
        <taxon>Flavobacteriia</taxon>
        <taxon>Flavobacteriales</taxon>
        <taxon>Flavobacteriaceae</taxon>
        <taxon>Flavobacterium</taxon>
    </lineage>
</organism>
<dbReference type="PANTHER" id="PTHR46268:SF22">
    <property type="entry name" value="SENSOR PROTEIN KDPD-RELATED"/>
    <property type="match status" value="1"/>
</dbReference>
<dbReference type="InterPro" id="IPR006016">
    <property type="entry name" value="UspA"/>
</dbReference>
<evidence type="ECO:0000313" key="5">
    <source>
        <dbReference type="Proteomes" id="UP000433945"/>
    </source>
</evidence>
<dbReference type="PANTHER" id="PTHR46268">
    <property type="entry name" value="STRESS RESPONSE PROTEIN NHAX"/>
    <property type="match status" value="1"/>
</dbReference>
<dbReference type="EMBL" id="WOWP01000026">
    <property type="protein sequence ID" value="MUV03829.1"/>
    <property type="molecule type" value="Genomic_DNA"/>
</dbReference>
<dbReference type="Gene3D" id="3.40.50.12370">
    <property type="match status" value="1"/>
</dbReference>
<proteinExistence type="inferred from homology"/>
<evidence type="ECO:0000259" key="3">
    <source>
        <dbReference type="Pfam" id="PF00582"/>
    </source>
</evidence>
<dbReference type="Pfam" id="PF00582">
    <property type="entry name" value="Usp"/>
    <property type="match status" value="1"/>
</dbReference>
<feature type="coiled-coil region" evidence="2">
    <location>
        <begin position="163"/>
        <end position="192"/>
    </location>
</feature>
<gene>
    <name evidence="4" type="ORF">GN157_08925</name>
</gene>